<protein>
    <submittedName>
        <fullName evidence="1">Uncharacterized protein</fullName>
    </submittedName>
</protein>
<keyword evidence="2" id="KW-1185">Reference proteome</keyword>
<gene>
    <name evidence="1" type="ORF">Pcinc_006383</name>
</gene>
<evidence type="ECO:0000313" key="1">
    <source>
        <dbReference type="EMBL" id="KAK3889638.1"/>
    </source>
</evidence>
<name>A0AAE1GHH8_PETCI</name>
<sequence length="166" mass="18749">MRHSKREVISRALLVDAYASQGLDSSATSESIECNRTEPDSSVFFSMVQSHRRLRRTTLSGGQFTGTVWRSYVSRAADVGPHGPKDPRAIPVRARTVFRFGYVRVCLAHFFSKGTHESIVKTTFTFSHLADRKLRNVPSCGERRRLSCHVSRSLVQEQTEIHVQGQ</sequence>
<organism evidence="1 2">
    <name type="scientific">Petrolisthes cinctipes</name>
    <name type="common">Flat porcelain crab</name>
    <dbReference type="NCBI Taxonomy" id="88211"/>
    <lineage>
        <taxon>Eukaryota</taxon>
        <taxon>Metazoa</taxon>
        <taxon>Ecdysozoa</taxon>
        <taxon>Arthropoda</taxon>
        <taxon>Crustacea</taxon>
        <taxon>Multicrustacea</taxon>
        <taxon>Malacostraca</taxon>
        <taxon>Eumalacostraca</taxon>
        <taxon>Eucarida</taxon>
        <taxon>Decapoda</taxon>
        <taxon>Pleocyemata</taxon>
        <taxon>Anomura</taxon>
        <taxon>Galatheoidea</taxon>
        <taxon>Porcellanidae</taxon>
        <taxon>Petrolisthes</taxon>
    </lineage>
</organism>
<evidence type="ECO:0000313" key="2">
    <source>
        <dbReference type="Proteomes" id="UP001286313"/>
    </source>
</evidence>
<comment type="caution">
    <text evidence="1">The sequence shown here is derived from an EMBL/GenBank/DDBJ whole genome shotgun (WGS) entry which is preliminary data.</text>
</comment>
<dbReference type="Proteomes" id="UP001286313">
    <property type="component" value="Unassembled WGS sequence"/>
</dbReference>
<accession>A0AAE1GHH8</accession>
<reference evidence="1" key="1">
    <citation type="submission" date="2023-10" db="EMBL/GenBank/DDBJ databases">
        <title>Genome assemblies of two species of porcelain crab, Petrolisthes cinctipes and Petrolisthes manimaculis (Anomura: Porcellanidae).</title>
        <authorList>
            <person name="Angst P."/>
        </authorList>
    </citation>
    <scope>NUCLEOTIDE SEQUENCE</scope>
    <source>
        <strain evidence="1">PB745_01</strain>
        <tissue evidence="1">Gill</tissue>
    </source>
</reference>
<dbReference type="AlphaFoldDB" id="A0AAE1GHH8"/>
<dbReference type="EMBL" id="JAWQEG010000470">
    <property type="protein sequence ID" value="KAK3889638.1"/>
    <property type="molecule type" value="Genomic_DNA"/>
</dbReference>
<proteinExistence type="predicted"/>